<keyword evidence="6 10" id="KW-0418">Kinase</keyword>
<dbReference type="HAMAP" id="MF_00061">
    <property type="entry name" value="IspE"/>
    <property type="match status" value="1"/>
</dbReference>
<feature type="domain" description="GHMP kinase N-terminal" evidence="11">
    <location>
        <begin position="68"/>
        <end position="144"/>
    </location>
</feature>
<dbReference type="RefSeq" id="WP_211457686.1">
    <property type="nucleotide sequence ID" value="NZ_JAANES010000003.1"/>
</dbReference>
<dbReference type="EMBL" id="JAANES010000003">
    <property type="protein sequence ID" value="MBS3020160.1"/>
    <property type="molecule type" value="Genomic_DNA"/>
</dbReference>
<keyword evidence="14" id="KW-1185">Reference proteome</keyword>
<evidence type="ECO:0000256" key="9">
    <source>
        <dbReference type="ARBA" id="ARBA00032554"/>
    </source>
</evidence>
<dbReference type="Gene3D" id="3.30.70.890">
    <property type="entry name" value="GHMP kinase, C-terminal domain"/>
    <property type="match status" value="1"/>
</dbReference>
<evidence type="ECO:0000256" key="10">
    <source>
        <dbReference type="HAMAP-Rule" id="MF_00061"/>
    </source>
</evidence>
<proteinExistence type="inferred from homology"/>
<evidence type="ECO:0000313" key="14">
    <source>
        <dbReference type="Proteomes" id="UP001647436"/>
    </source>
</evidence>
<dbReference type="GO" id="GO:0050515">
    <property type="term" value="F:4-(cytidine 5'-diphospho)-2-C-methyl-D-erythritol kinase activity"/>
    <property type="evidence" value="ECO:0007669"/>
    <property type="project" value="UniProtKB-EC"/>
</dbReference>
<reference evidence="13 14" key="1">
    <citation type="submission" date="2020-03" db="EMBL/GenBank/DDBJ databases">
        <title>The role of nitrogen metabolism on polyethylene biodegradation.</title>
        <authorList>
            <person name="Peixoto J."/>
            <person name="Vizzotto C.S."/>
            <person name="Ramos A."/>
            <person name="Alves G."/>
            <person name="Steindorff A."/>
            <person name="Kruger R."/>
        </authorList>
    </citation>
    <scope>NUCLEOTIDE SEQUENCE [LARGE SCALE GENOMIC DNA]</scope>
    <source>
        <strain evidence="13 14">PE63</strain>
    </source>
</reference>
<dbReference type="InterPro" id="IPR004424">
    <property type="entry name" value="IspE"/>
</dbReference>
<feature type="active site" evidence="10">
    <location>
        <position position="137"/>
    </location>
</feature>
<comment type="pathway">
    <text evidence="10">Isoprenoid biosynthesis; isopentenyl diphosphate biosynthesis via DXP pathway; isopentenyl diphosphate from 1-deoxy-D-xylulose 5-phosphate: step 3/6.</text>
</comment>
<dbReference type="Gene3D" id="3.30.230.10">
    <property type="match status" value="1"/>
</dbReference>
<dbReference type="InterPro" id="IPR006204">
    <property type="entry name" value="GHMP_kinase_N_dom"/>
</dbReference>
<dbReference type="Pfam" id="PF08544">
    <property type="entry name" value="GHMP_kinases_C"/>
    <property type="match status" value="1"/>
</dbReference>
<dbReference type="SUPFAM" id="SSF54211">
    <property type="entry name" value="Ribosomal protein S5 domain 2-like"/>
    <property type="match status" value="1"/>
</dbReference>
<comment type="similarity">
    <text evidence="1 10">Belongs to the GHMP kinase family. IspE subfamily.</text>
</comment>
<evidence type="ECO:0000256" key="6">
    <source>
        <dbReference type="ARBA" id="ARBA00022777"/>
    </source>
</evidence>
<evidence type="ECO:0000256" key="4">
    <source>
        <dbReference type="ARBA" id="ARBA00022679"/>
    </source>
</evidence>
<organism evidence="13 14">
    <name type="scientific">Comamonas brasiliensis</name>
    <dbReference type="NCBI Taxonomy" id="1812482"/>
    <lineage>
        <taxon>Bacteria</taxon>
        <taxon>Pseudomonadati</taxon>
        <taxon>Pseudomonadota</taxon>
        <taxon>Betaproteobacteria</taxon>
        <taxon>Burkholderiales</taxon>
        <taxon>Comamonadaceae</taxon>
        <taxon>Comamonas</taxon>
    </lineage>
</organism>
<feature type="binding site" evidence="10">
    <location>
        <begin position="95"/>
        <end position="105"/>
    </location>
    <ligand>
        <name>ATP</name>
        <dbReference type="ChEBI" id="CHEBI:30616"/>
    </ligand>
</feature>
<dbReference type="InterPro" id="IPR036554">
    <property type="entry name" value="GHMP_kinase_C_sf"/>
</dbReference>
<feature type="active site" evidence="10">
    <location>
        <position position="12"/>
    </location>
</feature>
<dbReference type="EC" id="2.7.1.148" evidence="2 10"/>
<comment type="function">
    <text evidence="10">Catalyzes the phosphorylation of the position 2 hydroxy group of 4-diphosphocytidyl-2C-methyl-D-erythritol.</text>
</comment>
<dbReference type="InterPro" id="IPR014721">
    <property type="entry name" value="Ribsml_uS5_D2-typ_fold_subgr"/>
</dbReference>
<sequence length="287" mass="31457">MHSLYDVPAPAKLNLFLHITGRRPDGYHLLESVFMLIDWHDVLHFERTACGQISREDLNGIALPADDLITRAARALQQATGCTQGVRIGIEKQLPAQAGMGGGSSDAASTLIALNRLWNLKLSRQELQSIGLKLGADVPFFLCGHSAWVSGIGEVITPLTDGDALPQQQFLVIKPEQGLETAGIFSSESLKRDTKPATIFDFAANHFGFGRNDLQPVAEGLQPEVKKVREWLESLKLHARMTGSGSAVFAPITQNIDLSTAPSSWQIRVCKNLEKHPLHSWIPENKL</sequence>
<dbReference type="PANTHER" id="PTHR43527:SF2">
    <property type="entry name" value="4-DIPHOSPHOCYTIDYL-2-C-METHYL-D-ERYTHRITOL KINASE, CHLOROPLASTIC"/>
    <property type="match status" value="1"/>
</dbReference>
<accession>A0ABS5LUH1</accession>
<evidence type="ECO:0000256" key="7">
    <source>
        <dbReference type="ARBA" id="ARBA00022840"/>
    </source>
</evidence>
<gene>
    <name evidence="10 13" type="primary">ispE</name>
    <name evidence="13" type="ORF">DJFAAGMI_02918</name>
</gene>
<keyword evidence="5 10" id="KW-0547">Nucleotide-binding</keyword>
<name>A0ABS5LUH1_9BURK</name>
<keyword evidence="8 10" id="KW-0414">Isoprene biosynthesis</keyword>
<evidence type="ECO:0000259" key="11">
    <source>
        <dbReference type="Pfam" id="PF00288"/>
    </source>
</evidence>
<comment type="caution">
    <text evidence="13">The sequence shown here is derived from an EMBL/GenBank/DDBJ whole genome shotgun (WGS) entry which is preliminary data.</text>
</comment>
<dbReference type="NCBIfam" id="TIGR00154">
    <property type="entry name" value="ispE"/>
    <property type="match status" value="1"/>
</dbReference>
<protein>
    <recommendedName>
        <fullName evidence="3 10">4-diphosphocytidyl-2-C-methyl-D-erythritol kinase</fullName>
        <shortName evidence="10">CMK</shortName>
        <ecNumber evidence="2 10">2.7.1.148</ecNumber>
    </recommendedName>
    <alternativeName>
        <fullName evidence="9 10">4-(cytidine-5'-diphospho)-2-C-methyl-D-erythritol kinase</fullName>
    </alternativeName>
</protein>
<evidence type="ECO:0000256" key="8">
    <source>
        <dbReference type="ARBA" id="ARBA00023229"/>
    </source>
</evidence>
<evidence type="ECO:0000259" key="12">
    <source>
        <dbReference type="Pfam" id="PF08544"/>
    </source>
</evidence>
<evidence type="ECO:0000256" key="1">
    <source>
        <dbReference type="ARBA" id="ARBA00009684"/>
    </source>
</evidence>
<comment type="catalytic activity">
    <reaction evidence="10">
        <text>4-CDP-2-C-methyl-D-erythritol + ATP = 4-CDP-2-C-methyl-D-erythritol 2-phosphate + ADP + H(+)</text>
        <dbReference type="Rhea" id="RHEA:18437"/>
        <dbReference type="ChEBI" id="CHEBI:15378"/>
        <dbReference type="ChEBI" id="CHEBI:30616"/>
        <dbReference type="ChEBI" id="CHEBI:57823"/>
        <dbReference type="ChEBI" id="CHEBI:57919"/>
        <dbReference type="ChEBI" id="CHEBI:456216"/>
        <dbReference type="EC" id="2.7.1.148"/>
    </reaction>
</comment>
<evidence type="ECO:0000256" key="2">
    <source>
        <dbReference type="ARBA" id="ARBA00012052"/>
    </source>
</evidence>
<dbReference type="PIRSF" id="PIRSF010376">
    <property type="entry name" value="IspE"/>
    <property type="match status" value="1"/>
</dbReference>
<dbReference type="SUPFAM" id="SSF55060">
    <property type="entry name" value="GHMP Kinase, C-terminal domain"/>
    <property type="match status" value="1"/>
</dbReference>
<dbReference type="Proteomes" id="UP001647436">
    <property type="component" value="Unassembled WGS sequence"/>
</dbReference>
<dbReference type="InterPro" id="IPR020568">
    <property type="entry name" value="Ribosomal_Su5_D2-typ_SF"/>
</dbReference>
<dbReference type="PANTHER" id="PTHR43527">
    <property type="entry name" value="4-DIPHOSPHOCYTIDYL-2-C-METHYL-D-ERYTHRITOL KINASE, CHLOROPLASTIC"/>
    <property type="match status" value="1"/>
</dbReference>
<feature type="domain" description="GHMP kinase C-terminal" evidence="12">
    <location>
        <begin position="209"/>
        <end position="252"/>
    </location>
</feature>
<keyword evidence="4 10" id="KW-0808">Transferase</keyword>
<keyword evidence="7 10" id="KW-0067">ATP-binding</keyword>
<evidence type="ECO:0000256" key="5">
    <source>
        <dbReference type="ARBA" id="ARBA00022741"/>
    </source>
</evidence>
<evidence type="ECO:0000256" key="3">
    <source>
        <dbReference type="ARBA" id="ARBA00017473"/>
    </source>
</evidence>
<dbReference type="Pfam" id="PF00288">
    <property type="entry name" value="GHMP_kinases_N"/>
    <property type="match status" value="1"/>
</dbReference>
<evidence type="ECO:0000313" key="13">
    <source>
        <dbReference type="EMBL" id="MBS3020160.1"/>
    </source>
</evidence>
<dbReference type="InterPro" id="IPR013750">
    <property type="entry name" value="GHMP_kinase_C_dom"/>
</dbReference>